<dbReference type="InterPro" id="IPR002937">
    <property type="entry name" value="Amino_oxidase"/>
</dbReference>
<evidence type="ECO:0000313" key="2">
    <source>
        <dbReference type="EMBL" id="ACZ39162.1"/>
    </source>
</evidence>
<dbReference type="Proteomes" id="UP000002027">
    <property type="component" value="Chromosome 1"/>
</dbReference>
<dbReference type="PRINTS" id="PR00419">
    <property type="entry name" value="ADXRDTASE"/>
</dbReference>
<dbReference type="Gene3D" id="3.90.660.20">
    <property type="entry name" value="Protoporphyrinogen oxidase, mitochondrial, domain 2"/>
    <property type="match status" value="1"/>
</dbReference>
<dbReference type="RefSeq" id="WP_012872208.1">
    <property type="nucleotide sequence ID" value="NC_013523.1"/>
</dbReference>
<accession>D1C4J5</accession>
<dbReference type="EMBL" id="CP001823">
    <property type="protein sequence ID" value="ACZ39162.1"/>
    <property type="molecule type" value="Genomic_DNA"/>
</dbReference>
<reference evidence="3" key="1">
    <citation type="submission" date="2009-11" db="EMBL/GenBank/DDBJ databases">
        <title>The complete chromosome 1 of Sphaerobacter thermophilus DSM 20745.</title>
        <authorList>
            <person name="Lucas S."/>
            <person name="Copeland A."/>
            <person name="Lapidus A."/>
            <person name="Glavina del Rio T."/>
            <person name="Dalin E."/>
            <person name="Tice H."/>
            <person name="Bruce D."/>
            <person name="Goodwin L."/>
            <person name="Pitluck S."/>
            <person name="Kyrpides N."/>
            <person name="Mavromatis K."/>
            <person name="Ivanova N."/>
            <person name="Mikhailova N."/>
            <person name="LaButti K.M."/>
            <person name="Clum A."/>
            <person name="Sun H.I."/>
            <person name="Brettin T."/>
            <person name="Detter J.C."/>
            <person name="Han C."/>
            <person name="Larimer F."/>
            <person name="Land M."/>
            <person name="Hauser L."/>
            <person name="Markowitz V."/>
            <person name="Cheng J.F."/>
            <person name="Hugenholtz P."/>
            <person name="Woyke T."/>
            <person name="Wu D."/>
            <person name="Steenblock K."/>
            <person name="Schneider S."/>
            <person name="Pukall R."/>
            <person name="Goeker M."/>
            <person name="Klenk H.P."/>
            <person name="Eisen J.A."/>
        </authorList>
    </citation>
    <scope>NUCLEOTIDE SEQUENCE [LARGE SCALE GENOMIC DNA]</scope>
    <source>
        <strain evidence="3">ATCC 49802 / DSM 20745 / S 6022</strain>
    </source>
</reference>
<gene>
    <name evidence="2" type="ordered locus">Sthe_1728</name>
</gene>
<dbReference type="PANTHER" id="PTHR42923:SF46">
    <property type="entry name" value="AMINE OXIDASE"/>
    <property type="match status" value="1"/>
</dbReference>
<protein>
    <submittedName>
        <fullName evidence="2">Amine oxidase</fullName>
    </submittedName>
</protein>
<dbReference type="eggNOG" id="COG1232">
    <property type="taxonomic scope" value="Bacteria"/>
</dbReference>
<dbReference type="Pfam" id="PF01593">
    <property type="entry name" value="Amino_oxidase"/>
    <property type="match status" value="1"/>
</dbReference>
<proteinExistence type="predicted"/>
<evidence type="ECO:0000259" key="1">
    <source>
        <dbReference type="Pfam" id="PF01593"/>
    </source>
</evidence>
<dbReference type="HOGENOM" id="CLU_051347_0_0_0"/>
<dbReference type="SUPFAM" id="SSF51905">
    <property type="entry name" value="FAD/NAD(P)-binding domain"/>
    <property type="match status" value="1"/>
</dbReference>
<dbReference type="InterPro" id="IPR036188">
    <property type="entry name" value="FAD/NAD-bd_sf"/>
</dbReference>
<dbReference type="InterPro" id="IPR050464">
    <property type="entry name" value="Zeta_carotene_desat/Oxidored"/>
</dbReference>
<feature type="domain" description="Amine oxidase" evidence="1">
    <location>
        <begin position="19"/>
        <end position="415"/>
    </location>
</feature>
<keyword evidence="3" id="KW-1185">Reference proteome</keyword>
<dbReference type="NCBIfam" id="NF005560">
    <property type="entry name" value="PRK07233.1"/>
    <property type="match status" value="1"/>
</dbReference>
<dbReference type="Gene3D" id="1.10.3110.10">
    <property type="entry name" value="protoporphyrinogen ix oxidase, domain 3"/>
    <property type="match status" value="1"/>
</dbReference>
<dbReference type="OrthoDB" id="9803192at2"/>
<sequence>MTPAAGPPRLRVGVIGGGIAGLTAAYRFAQRGHQVTLWERGPRLGGQAAAFPVLDTAIEYFYHHLFMSDHDIVQLMNEIGIGDDLIWLPSPVGFFADGKIYPLSGAFDLLRLGCVPLIDRLRIGFTTLYLQKLRNWRHFEQVTAAEWLRRAVGQRAFDRVWGAQLRAKFGPRYDQVAMVWFWNKIYLRTQSRPSLLAKEKLGYIRGSFNTLIDRLAEVIAEQGATIKVGVGTDRLERRGNEWLVRTSEGEEVTCDVIVATVPSPILAKLFPDLPEDYKAKLTGAVYQAAVTMLLQTTRSLSHIYWLNIGDPSVPFTGIIEHTNFIGPEHYQGRHFIYVSKYVEHDHPYLTTPDDQLFAEYVPYLQRINPAFSPDWVEQYWVFREYAAQPIITKNYSARIPEHRTPLPGLYLANTAQIYPEDRGTNYSVRIGNVVADLVEQDLRSGLLRPGSPAPAGGS</sequence>
<dbReference type="STRING" id="479434.Sthe_1728"/>
<dbReference type="InParanoid" id="D1C4J5"/>
<name>D1C4J5_SPHTD</name>
<evidence type="ECO:0000313" key="3">
    <source>
        <dbReference type="Proteomes" id="UP000002027"/>
    </source>
</evidence>
<dbReference type="PANTHER" id="PTHR42923">
    <property type="entry name" value="PROTOPORPHYRINOGEN OXIDASE"/>
    <property type="match status" value="1"/>
</dbReference>
<dbReference type="AlphaFoldDB" id="D1C4J5"/>
<dbReference type="Gene3D" id="3.50.50.60">
    <property type="entry name" value="FAD/NAD(P)-binding domain"/>
    <property type="match status" value="1"/>
</dbReference>
<dbReference type="KEGG" id="sti:Sthe_1728"/>
<reference evidence="2 3" key="2">
    <citation type="journal article" date="2010" name="Stand. Genomic Sci.">
        <title>Complete genome sequence of Desulfohalobium retbaense type strain (HR(100)).</title>
        <authorList>
            <person name="Spring S."/>
            <person name="Nolan M."/>
            <person name="Lapidus A."/>
            <person name="Glavina Del Rio T."/>
            <person name="Copeland A."/>
            <person name="Tice H."/>
            <person name="Cheng J.F."/>
            <person name="Lucas S."/>
            <person name="Land M."/>
            <person name="Chen F."/>
            <person name="Bruce D."/>
            <person name="Goodwin L."/>
            <person name="Pitluck S."/>
            <person name="Ivanova N."/>
            <person name="Mavromatis K."/>
            <person name="Mikhailova N."/>
            <person name="Pati A."/>
            <person name="Chen A."/>
            <person name="Palaniappan K."/>
            <person name="Hauser L."/>
            <person name="Chang Y.J."/>
            <person name="Jeffries C.D."/>
            <person name="Munk C."/>
            <person name="Kiss H."/>
            <person name="Chain P."/>
            <person name="Han C."/>
            <person name="Brettin T."/>
            <person name="Detter J.C."/>
            <person name="Schuler E."/>
            <person name="Goker M."/>
            <person name="Rohde M."/>
            <person name="Bristow J."/>
            <person name="Eisen J.A."/>
            <person name="Markowitz V."/>
            <person name="Hugenholtz P."/>
            <person name="Kyrpides N.C."/>
            <person name="Klenk H.P."/>
        </authorList>
    </citation>
    <scope>NUCLEOTIDE SEQUENCE [LARGE SCALE GENOMIC DNA]</scope>
    <source>
        <strain evidence="3">ATCC 49802 / DSM 20745 / S 6022</strain>
    </source>
</reference>
<dbReference type="GO" id="GO:0016491">
    <property type="term" value="F:oxidoreductase activity"/>
    <property type="evidence" value="ECO:0007669"/>
    <property type="project" value="InterPro"/>
</dbReference>
<organism evidence="2 3">
    <name type="scientific">Sphaerobacter thermophilus (strain ATCC 49802 / DSM 20745 / KCCM 41009 / NCIMB 13125 / S 6022)</name>
    <dbReference type="NCBI Taxonomy" id="479434"/>
    <lineage>
        <taxon>Bacteria</taxon>
        <taxon>Pseudomonadati</taxon>
        <taxon>Thermomicrobiota</taxon>
        <taxon>Thermomicrobia</taxon>
        <taxon>Sphaerobacterales</taxon>
        <taxon>Sphaerobacterineae</taxon>
        <taxon>Sphaerobacteraceae</taxon>
        <taxon>Sphaerobacter</taxon>
    </lineage>
</organism>